<evidence type="ECO:0000256" key="3">
    <source>
        <dbReference type="ARBA" id="ARBA00023004"/>
    </source>
</evidence>
<dbReference type="Pfam" id="PF09360">
    <property type="entry name" value="zf-CDGSH"/>
    <property type="match status" value="1"/>
</dbReference>
<dbReference type="InterPro" id="IPR042216">
    <property type="entry name" value="MitoNEET_CISD"/>
</dbReference>
<dbReference type="AlphaFoldDB" id="A0A7M7PMI0"/>
<keyword evidence="8" id="KW-1185">Reference proteome</keyword>
<evidence type="ECO:0000259" key="6">
    <source>
        <dbReference type="SMART" id="SM00704"/>
    </source>
</evidence>
<sequence>MGRNCLLSAPLATSRGKSILALREIFALSRQRKSSNTQGGTLWTDQHLTGRPYCTAPVGITKKGVGLFTEEGLKRRSDTMAEGGMSHREKDGELLYPAVDTYGPITVRGSELEPGKKKKWCTCGLSKKAPWCDGAHKKTGFRSLKWEVPEKPQSVYQICNCKYTKSPPYCDGTHTNLPQEVLERQKNCPNKPTHEECLKMCTGCGWKVDF</sequence>
<reference evidence="7" key="2">
    <citation type="submission" date="2021-01" db="UniProtKB">
        <authorList>
            <consortium name="EnsemblMetazoa"/>
        </authorList>
    </citation>
    <scope>IDENTIFICATION</scope>
</reference>
<dbReference type="GeneID" id="100889608"/>
<dbReference type="RefSeq" id="XP_030852917.1">
    <property type="nucleotide sequence ID" value="XM_030997057.1"/>
</dbReference>
<dbReference type="InParanoid" id="A0A7M7PMI0"/>
<feature type="domain" description="Iron-binding zinc finger CDGSH type" evidence="6">
    <location>
        <begin position="147"/>
        <end position="180"/>
    </location>
</feature>
<evidence type="ECO:0000313" key="7">
    <source>
        <dbReference type="EnsemblMetazoa" id="XP_030852917"/>
    </source>
</evidence>
<organism evidence="7 8">
    <name type="scientific">Strongylocentrotus purpuratus</name>
    <name type="common">Purple sea urchin</name>
    <dbReference type="NCBI Taxonomy" id="7668"/>
    <lineage>
        <taxon>Eukaryota</taxon>
        <taxon>Metazoa</taxon>
        <taxon>Echinodermata</taxon>
        <taxon>Eleutherozoa</taxon>
        <taxon>Echinozoa</taxon>
        <taxon>Echinoidea</taxon>
        <taxon>Euechinoidea</taxon>
        <taxon>Echinacea</taxon>
        <taxon>Camarodonta</taxon>
        <taxon>Echinidea</taxon>
        <taxon>Strongylocentrotidae</taxon>
        <taxon>Strongylocentrotus</taxon>
    </lineage>
</organism>
<dbReference type="SMART" id="SM00704">
    <property type="entry name" value="ZnF_CDGSH"/>
    <property type="match status" value="2"/>
</dbReference>
<feature type="domain" description="Iron-binding zinc finger CDGSH type" evidence="6">
    <location>
        <begin position="105"/>
        <end position="142"/>
    </location>
</feature>
<evidence type="ECO:0000256" key="2">
    <source>
        <dbReference type="ARBA" id="ARBA00022723"/>
    </source>
</evidence>
<dbReference type="InterPro" id="IPR018967">
    <property type="entry name" value="FeS-contain_CDGSH-typ"/>
</dbReference>
<comment type="cofactor">
    <cofactor evidence="5">
        <name>[2Fe-2S] cluster</name>
        <dbReference type="ChEBI" id="CHEBI:190135"/>
    </cofactor>
</comment>
<evidence type="ECO:0000313" key="8">
    <source>
        <dbReference type="Proteomes" id="UP000007110"/>
    </source>
</evidence>
<dbReference type="GO" id="GO:0046872">
    <property type="term" value="F:metal ion binding"/>
    <property type="evidence" value="ECO:0007669"/>
    <property type="project" value="UniProtKB-KW"/>
</dbReference>
<accession>A0A7M7PMI0</accession>
<protein>
    <recommendedName>
        <fullName evidence="6">Iron-binding zinc finger CDGSH type domain-containing protein</fullName>
    </recommendedName>
</protein>
<dbReference type="Gene3D" id="3.40.5.90">
    <property type="entry name" value="CDGSH iron-sulfur domain, mitoNEET-type"/>
    <property type="match status" value="2"/>
</dbReference>
<dbReference type="PANTHER" id="PTHR46491:SF3">
    <property type="entry name" value="CDGSH IRON-SULFUR DOMAIN-CONTAINING PROTEIN 3, MITOCHONDRIAL"/>
    <property type="match status" value="1"/>
</dbReference>
<dbReference type="GO" id="GO:0051537">
    <property type="term" value="F:2 iron, 2 sulfur cluster binding"/>
    <property type="evidence" value="ECO:0000318"/>
    <property type="project" value="GO_Central"/>
</dbReference>
<evidence type="ECO:0000256" key="1">
    <source>
        <dbReference type="ARBA" id="ARBA00022714"/>
    </source>
</evidence>
<name>A0A7M7PMI0_STRPU</name>
<keyword evidence="1" id="KW-0001">2Fe-2S</keyword>
<dbReference type="EnsemblMetazoa" id="XM_030997057">
    <property type="protein sequence ID" value="XP_030852917"/>
    <property type="gene ID" value="LOC100889608"/>
</dbReference>
<reference evidence="8" key="1">
    <citation type="submission" date="2015-02" db="EMBL/GenBank/DDBJ databases">
        <title>Genome sequencing for Strongylocentrotus purpuratus.</title>
        <authorList>
            <person name="Murali S."/>
            <person name="Liu Y."/>
            <person name="Vee V."/>
            <person name="English A."/>
            <person name="Wang M."/>
            <person name="Skinner E."/>
            <person name="Han Y."/>
            <person name="Muzny D.M."/>
            <person name="Worley K.C."/>
            <person name="Gibbs R.A."/>
        </authorList>
    </citation>
    <scope>NUCLEOTIDE SEQUENCE</scope>
</reference>
<dbReference type="PANTHER" id="PTHR46491">
    <property type="entry name" value="CDGSH IRON SULFUR DOMAIN PROTEIN HOMOLOG"/>
    <property type="match status" value="1"/>
</dbReference>
<proteinExistence type="predicted"/>
<dbReference type="GO" id="GO:0005739">
    <property type="term" value="C:mitochondrion"/>
    <property type="evidence" value="ECO:0000318"/>
    <property type="project" value="GO_Central"/>
</dbReference>
<keyword evidence="4" id="KW-0411">Iron-sulfur</keyword>
<dbReference type="InterPro" id="IPR052950">
    <property type="entry name" value="CISD"/>
</dbReference>
<dbReference type="KEGG" id="spu:100889608"/>
<evidence type="ECO:0000256" key="4">
    <source>
        <dbReference type="ARBA" id="ARBA00023014"/>
    </source>
</evidence>
<dbReference type="Proteomes" id="UP000007110">
    <property type="component" value="Unassembled WGS sequence"/>
</dbReference>
<keyword evidence="3" id="KW-0408">Iron</keyword>
<keyword evidence="2" id="KW-0479">Metal-binding</keyword>
<dbReference type="GO" id="GO:0051604">
    <property type="term" value="P:protein maturation"/>
    <property type="evidence" value="ECO:0000318"/>
    <property type="project" value="GO_Central"/>
</dbReference>
<dbReference type="OrthoDB" id="15717at2759"/>
<evidence type="ECO:0000256" key="5">
    <source>
        <dbReference type="ARBA" id="ARBA00034078"/>
    </source>
</evidence>